<dbReference type="GO" id="GO:0015648">
    <property type="term" value="F:lipid-linked peptidoglycan transporter activity"/>
    <property type="evidence" value="ECO:0007669"/>
    <property type="project" value="TreeGrafter"/>
</dbReference>
<feature type="transmembrane region" description="Helical" evidence="10">
    <location>
        <begin position="42"/>
        <end position="64"/>
    </location>
</feature>
<dbReference type="PROSITE" id="PS00428">
    <property type="entry name" value="FTSW_RODA_SPOVE"/>
    <property type="match status" value="1"/>
</dbReference>
<dbReference type="NCBIfam" id="TIGR02210">
    <property type="entry name" value="rodA_shape"/>
    <property type="match status" value="1"/>
</dbReference>
<evidence type="ECO:0000256" key="3">
    <source>
        <dbReference type="ARBA" id="ARBA00022692"/>
    </source>
</evidence>
<evidence type="ECO:0000256" key="8">
    <source>
        <dbReference type="ARBA" id="ARBA00049902"/>
    </source>
</evidence>
<feature type="transmembrane region" description="Helical" evidence="10">
    <location>
        <begin position="223"/>
        <end position="244"/>
    </location>
</feature>
<dbReference type="Pfam" id="PF01098">
    <property type="entry name" value="FTSW_RODA_SPOVE"/>
    <property type="match status" value="1"/>
</dbReference>
<dbReference type="GO" id="GO:0005886">
    <property type="term" value="C:plasma membrane"/>
    <property type="evidence" value="ECO:0007669"/>
    <property type="project" value="TreeGrafter"/>
</dbReference>
<dbReference type="AlphaFoldDB" id="A0A1I3CJ39"/>
<feature type="transmembrane region" description="Helical" evidence="10">
    <location>
        <begin position="84"/>
        <end position="100"/>
    </location>
</feature>
<feature type="transmembrane region" description="Helical" evidence="10">
    <location>
        <begin position="112"/>
        <end position="131"/>
    </location>
</feature>
<dbReference type="RefSeq" id="WP_091110182.1">
    <property type="nucleotide sequence ID" value="NZ_BKAF01000039.1"/>
</dbReference>
<dbReference type="PANTHER" id="PTHR30474:SF14">
    <property type="entry name" value="CELL CYCLE PROTEIN"/>
    <property type="match status" value="1"/>
</dbReference>
<dbReference type="GO" id="GO:0008360">
    <property type="term" value="P:regulation of cell shape"/>
    <property type="evidence" value="ECO:0007669"/>
    <property type="project" value="UniProtKB-KW"/>
</dbReference>
<sequence length="422" mass="43986">MTTTSVRPLTRPTRPTRPARPARRPAGRPGTRSSSRLSQVNGIDWVLMGAVLALTVLGALLVWSATSNREDLTGGDSSAYLGKQVMNVAIGLVLMVTVMATDHRRVRILTPLVYLASVVGLVLVLTMGSTINGSRSWLMVGGMSIQPSEFAKLAVVVGMALVVAERADARWRTRVGTVDVVAMLGVAAVPATLIMLQPDLGTMLVLSATVFGVLAASGARRRWLVLLAGGGVAAAVAAVAGGALKAYQVDRFLAFTNPDLDPRGAGYNVEQARIAVGNGGLFGQGLFDGSQTRSGFVPEQHTDFVFTVAGEELGLVGAGLLIGLLVVVLWRALSIAAHTDDVFGRIAAAGIACWFGFQAFQNIGMCVGIMPVTGVPLPFVSYGGSSMFAGMLAVGLLQNIHLRAISAPAARMTPTPGVLVRS</sequence>
<name>A0A1I3CJ39_9ACTN</name>
<keyword evidence="12" id="KW-1185">Reference proteome</keyword>
<dbReference type="InterPro" id="IPR018365">
    <property type="entry name" value="Cell_cycle_FtsW-rel_CS"/>
</dbReference>
<keyword evidence="6 10" id="KW-0472">Membrane</keyword>
<evidence type="ECO:0000313" key="12">
    <source>
        <dbReference type="Proteomes" id="UP000198649"/>
    </source>
</evidence>
<evidence type="ECO:0000256" key="1">
    <source>
        <dbReference type="ARBA" id="ARBA00004141"/>
    </source>
</evidence>
<organism evidence="11 12">
    <name type="scientific">Nocardioides psychrotolerans</name>
    <dbReference type="NCBI Taxonomy" id="1005945"/>
    <lineage>
        <taxon>Bacteria</taxon>
        <taxon>Bacillati</taxon>
        <taxon>Actinomycetota</taxon>
        <taxon>Actinomycetes</taxon>
        <taxon>Propionibacteriales</taxon>
        <taxon>Nocardioidaceae</taxon>
        <taxon>Nocardioides</taxon>
    </lineage>
</organism>
<evidence type="ECO:0000313" key="11">
    <source>
        <dbReference type="EMBL" id="SFH74468.1"/>
    </source>
</evidence>
<feature type="transmembrane region" description="Helical" evidence="10">
    <location>
        <begin position="200"/>
        <end position="216"/>
    </location>
</feature>
<keyword evidence="4" id="KW-0133">Cell shape</keyword>
<feature type="transmembrane region" description="Helical" evidence="10">
    <location>
        <begin position="380"/>
        <end position="402"/>
    </location>
</feature>
<keyword evidence="5 10" id="KW-1133">Transmembrane helix</keyword>
<dbReference type="GO" id="GO:0032153">
    <property type="term" value="C:cell division site"/>
    <property type="evidence" value="ECO:0007669"/>
    <property type="project" value="TreeGrafter"/>
</dbReference>
<dbReference type="InterPro" id="IPR001182">
    <property type="entry name" value="FtsW/RodA"/>
</dbReference>
<comment type="pathway">
    <text evidence="2">Cell wall biogenesis; peptidoglycan biosynthesis.</text>
</comment>
<evidence type="ECO:0000256" key="5">
    <source>
        <dbReference type="ARBA" id="ARBA00022989"/>
    </source>
</evidence>
<evidence type="ECO:0000256" key="4">
    <source>
        <dbReference type="ARBA" id="ARBA00022960"/>
    </source>
</evidence>
<evidence type="ECO:0000256" key="2">
    <source>
        <dbReference type="ARBA" id="ARBA00004752"/>
    </source>
</evidence>
<proteinExistence type="predicted"/>
<feature type="region of interest" description="Disordered" evidence="9">
    <location>
        <begin position="1"/>
        <end position="36"/>
    </location>
</feature>
<gene>
    <name evidence="11" type="ORF">SAMN05216561_10283</name>
</gene>
<dbReference type="GO" id="GO:0051301">
    <property type="term" value="P:cell division"/>
    <property type="evidence" value="ECO:0007669"/>
    <property type="project" value="InterPro"/>
</dbReference>
<dbReference type="Proteomes" id="UP000198649">
    <property type="component" value="Unassembled WGS sequence"/>
</dbReference>
<feature type="transmembrane region" description="Helical" evidence="10">
    <location>
        <begin position="313"/>
        <end position="330"/>
    </location>
</feature>
<dbReference type="GO" id="GO:0008955">
    <property type="term" value="F:peptidoglycan glycosyltransferase activity"/>
    <property type="evidence" value="ECO:0007669"/>
    <property type="project" value="UniProtKB-EC"/>
</dbReference>
<comment type="subcellular location">
    <subcellularLocation>
        <location evidence="1">Membrane</location>
        <topology evidence="1">Multi-pass membrane protein</topology>
    </subcellularLocation>
</comment>
<dbReference type="EC" id="2.4.99.28" evidence="7"/>
<feature type="transmembrane region" description="Helical" evidence="10">
    <location>
        <begin position="137"/>
        <end position="163"/>
    </location>
</feature>
<accession>A0A1I3CJ39</accession>
<evidence type="ECO:0000256" key="7">
    <source>
        <dbReference type="ARBA" id="ARBA00044770"/>
    </source>
</evidence>
<protein>
    <recommendedName>
        <fullName evidence="7">peptidoglycan glycosyltransferase</fullName>
        <ecNumber evidence="7">2.4.99.28</ecNumber>
    </recommendedName>
</protein>
<dbReference type="OrthoDB" id="9812661at2"/>
<dbReference type="InterPro" id="IPR011923">
    <property type="entry name" value="RodA/MrdB"/>
</dbReference>
<dbReference type="PANTHER" id="PTHR30474">
    <property type="entry name" value="CELL CYCLE PROTEIN"/>
    <property type="match status" value="1"/>
</dbReference>
<feature type="transmembrane region" description="Helical" evidence="10">
    <location>
        <begin position="342"/>
        <end position="360"/>
    </location>
</feature>
<feature type="transmembrane region" description="Helical" evidence="10">
    <location>
        <begin position="175"/>
        <end position="194"/>
    </location>
</feature>
<evidence type="ECO:0000256" key="9">
    <source>
        <dbReference type="SAM" id="MobiDB-lite"/>
    </source>
</evidence>
<comment type="catalytic activity">
    <reaction evidence="8">
        <text>[GlcNAc-(1-&gt;4)-Mur2Ac(oyl-L-Ala-gamma-D-Glu-L-Lys-D-Ala-D-Ala)](n)-di-trans,octa-cis-undecaprenyl diphosphate + beta-D-GlcNAc-(1-&gt;4)-Mur2Ac(oyl-L-Ala-gamma-D-Glu-L-Lys-D-Ala-D-Ala)-di-trans,octa-cis-undecaprenyl diphosphate = [GlcNAc-(1-&gt;4)-Mur2Ac(oyl-L-Ala-gamma-D-Glu-L-Lys-D-Ala-D-Ala)](n+1)-di-trans,octa-cis-undecaprenyl diphosphate + di-trans,octa-cis-undecaprenyl diphosphate + H(+)</text>
        <dbReference type="Rhea" id="RHEA:23708"/>
        <dbReference type="Rhea" id="RHEA-COMP:9602"/>
        <dbReference type="Rhea" id="RHEA-COMP:9603"/>
        <dbReference type="ChEBI" id="CHEBI:15378"/>
        <dbReference type="ChEBI" id="CHEBI:58405"/>
        <dbReference type="ChEBI" id="CHEBI:60033"/>
        <dbReference type="ChEBI" id="CHEBI:78435"/>
        <dbReference type="EC" id="2.4.99.28"/>
    </reaction>
</comment>
<reference evidence="11 12" key="1">
    <citation type="submission" date="2016-10" db="EMBL/GenBank/DDBJ databases">
        <authorList>
            <person name="de Groot N.N."/>
        </authorList>
    </citation>
    <scope>NUCLEOTIDE SEQUENCE [LARGE SCALE GENOMIC DNA]</scope>
    <source>
        <strain evidence="11 12">CGMCC 1.11156</strain>
    </source>
</reference>
<dbReference type="STRING" id="1005945.SAMN05216561_10283"/>
<feature type="compositionally biased region" description="Low complexity" evidence="9">
    <location>
        <begin position="1"/>
        <end position="13"/>
    </location>
</feature>
<dbReference type="EMBL" id="FOQG01000002">
    <property type="protein sequence ID" value="SFH74468.1"/>
    <property type="molecule type" value="Genomic_DNA"/>
</dbReference>
<evidence type="ECO:0000256" key="6">
    <source>
        <dbReference type="ARBA" id="ARBA00023136"/>
    </source>
</evidence>
<evidence type="ECO:0000256" key="10">
    <source>
        <dbReference type="SAM" id="Phobius"/>
    </source>
</evidence>
<keyword evidence="3 10" id="KW-0812">Transmembrane</keyword>
<feature type="compositionally biased region" description="Low complexity" evidence="9">
    <location>
        <begin position="27"/>
        <end position="36"/>
    </location>
</feature>